<dbReference type="GO" id="GO:0019867">
    <property type="term" value="C:outer membrane"/>
    <property type="evidence" value="ECO:0007669"/>
    <property type="project" value="InterPro"/>
</dbReference>
<dbReference type="Proteomes" id="UP000322876">
    <property type="component" value="Unassembled WGS sequence"/>
</dbReference>
<name>A0A5A8F6H6_9BACT</name>
<feature type="domain" description="POTRA" evidence="5">
    <location>
        <begin position="150"/>
        <end position="197"/>
    </location>
</feature>
<dbReference type="RefSeq" id="WP_149265598.1">
    <property type="nucleotide sequence ID" value="NZ_VFJB01000003.1"/>
</dbReference>
<dbReference type="Gene3D" id="2.40.160.50">
    <property type="entry name" value="membrane protein fhac: a member of the omp85/tpsb transporter family"/>
    <property type="match status" value="1"/>
</dbReference>
<evidence type="ECO:0000259" key="4">
    <source>
        <dbReference type="Pfam" id="PF01103"/>
    </source>
</evidence>
<dbReference type="OrthoDB" id="9803054at2"/>
<comment type="caution">
    <text evidence="6">The sequence shown here is derived from an EMBL/GenBank/DDBJ whole genome shotgun (WGS) entry which is preliminary data.</text>
</comment>
<dbReference type="Gene3D" id="3.10.20.310">
    <property type="entry name" value="membrane protein fhac"/>
    <property type="match status" value="1"/>
</dbReference>
<dbReference type="InterPro" id="IPR010827">
    <property type="entry name" value="BamA/TamA_POTRA"/>
</dbReference>
<evidence type="ECO:0000259" key="5">
    <source>
        <dbReference type="Pfam" id="PF07244"/>
    </source>
</evidence>
<evidence type="ECO:0000256" key="2">
    <source>
        <dbReference type="ARBA" id="ARBA00023136"/>
    </source>
</evidence>
<dbReference type="InterPro" id="IPR000184">
    <property type="entry name" value="Bac_surfAg_D15"/>
</dbReference>
<evidence type="ECO:0000256" key="1">
    <source>
        <dbReference type="ARBA" id="ARBA00004370"/>
    </source>
</evidence>
<keyword evidence="3" id="KW-0732">Signal</keyword>
<gene>
    <name evidence="6" type="ORF">FHQ18_02515</name>
</gene>
<dbReference type="EMBL" id="VFJB01000003">
    <property type="protein sequence ID" value="KAA0258839.1"/>
    <property type="molecule type" value="Genomic_DNA"/>
</dbReference>
<proteinExistence type="predicted"/>
<organism evidence="6 7">
    <name type="scientific">Deferribacter autotrophicus</name>
    <dbReference type="NCBI Taxonomy" id="500465"/>
    <lineage>
        <taxon>Bacteria</taxon>
        <taxon>Pseudomonadati</taxon>
        <taxon>Deferribacterota</taxon>
        <taxon>Deferribacteres</taxon>
        <taxon>Deferribacterales</taxon>
        <taxon>Deferribacteraceae</taxon>
        <taxon>Deferribacter</taxon>
    </lineage>
</organism>
<evidence type="ECO:0000313" key="7">
    <source>
        <dbReference type="Proteomes" id="UP000322876"/>
    </source>
</evidence>
<keyword evidence="7" id="KW-1185">Reference proteome</keyword>
<evidence type="ECO:0000313" key="6">
    <source>
        <dbReference type="EMBL" id="KAA0258839.1"/>
    </source>
</evidence>
<dbReference type="Pfam" id="PF01103">
    <property type="entry name" value="Omp85"/>
    <property type="match status" value="1"/>
</dbReference>
<feature type="chain" id="PRO_5022844923" evidence="3">
    <location>
        <begin position="18"/>
        <end position="831"/>
    </location>
</feature>
<protein>
    <submittedName>
        <fullName evidence="6">Uncharacterized protein</fullName>
    </submittedName>
</protein>
<reference evidence="6 7" key="1">
    <citation type="submission" date="2019-06" db="EMBL/GenBank/DDBJ databases">
        <title>Genomic insights into carbon and energy metabolism of Deferribacter autotrophicus revealed new metabolic traits in the phylum Deferribacteres.</title>
        <authorList>
            <person name="Slobodkin A.I."/>
            <person name="Slobodkina G.B."/>
            <person name="Allioux M."/>
            <person name="Alain K."/>
            <person name="Jebbar M."/>
            <person name="Shadrin V."/>
            <person name="Kublanov I.V."/>
            <person name="Toshchakov S.V."/>
            <person name="Bonch-Osmolovskaya E.A."/>
        </authorList>
    </citation>
    <scope>NUCLEOTIDE SEQUENCE [LARGE SCALE GENOMIC DNA]</scope>
    <source>
        <strain evidence="6 7">SL50</strain>
    </source>
</reference>
<keyword evidence="2" id="KW-0472">Membrane</keyword>
<dbReference type="Pfam" id="PF07244">
    <property type="entry name" value="POTRA"/>
    <property type="match status" value="2"/>
</dbReference>
<feature type="signal peptide" evidence="3">
    <location>
        <begin position="1"/>
        <end position="17"/>
    </location>
</feature>
<sequence length="831" mass="97297">MRVLLFLLIFSISNIFAFENGDLKDLCQKYGYQVASEIKDIFRLENTILYKNCAVRSANLKKYTVTLKGNYVYLDSTLLRVALIRRKEIVEDEAQAAVKRIEKFYKDNGYIDAKVGFTLKNNKCVIDIKEGDLYIISGIELTNVPFKYKMMPFKIFSTKKLNEVIGEIKEKLRENGYFDAKINYSIEYVKYNYPFFNKDKFISSIISVLPFFHKIVKLKINVDTGEKYNIVVKGVVDRKTKKEIIKLFVKNVERIDSFYVGFFKEKSTDLLRSLGYENGYVDVELKDNIILISVFFDKFFKHIDIKLNITPKNSKIETDIFDYLKTSVFDLDTNRLASLLKKVAFNEGYCNPKIKRAYAKEDISVYELYVDISLGKQCKIGEVFLNNERVPLNLSSIKFSDIERIKNELIKQYDNRYFFRYVNFEKFEVKGDKVDLYFKGDLKEYKLKKLIYYDRQAIYKLAVKRYFKKDNKITKYKIDKIRNYLKKVGFYKESSVAVIPINEDEALIAIYNKVENRNQIYGGFGFTSVSGLNAYVGYKRFDFLNHNLNLVLFKSMDEERGSLNLLGYNYLGEDIYDELSFTYRYKKENHYKINSKKIVIQLSKNYIDKTISTNLMFDELREYNLEYDLQLQNRIDEKKEIVGIGGSFTLKDFDMFINPLNGYALSFYGNIYKNVEKSFFYKANVGSTFFKSLLNEKYLFSIVLKSGKLFGNENSIPLSYRFTLGGPQMMKGYGVDDIGEEDSTGKIYGGKSYFYNEVTFNKLIKRNVLIGLFFEAGNANDGYNDIFKYKDLGILFELRTPIGPLKLSYANNYLFSEKKSQAFYITFGRVF</sequence>
<comment type="subcellular location">
    <subcellularLocation>
        <location evidence="1">Membrane</location>
    </subcellularLocation>
</comment>
<accession>A0A5A8F6H6</accession>
<feature type="domain" description="Bacterial surface antigen (D15)" evidence="4">
    <location>
        <begin position="590"/>
        <end position="829"/>
    </location>
</feature>
<dbReference type="AlphaFoldDB" id="A0A5A8F6H6"/>
<feature type="domain" description="POTRA" evidence="5">
    <location>
        <begin position="65"/>
        <end position="131"/>
    </location>
</feature>
<evidence type="ECO:0000256" key="3">
    <source>
        <dbReference type="SAM" id="SignalP"/>
    </source>
</evidence>